<gene>
    <name evidence="1" type="ORF">GOODEAATRI_025845</name>
</gene>
<organism evidence="1 2">
    <name type="scientific">Goodea atripinnis</name>
    <dbReference type="NCBI Taxonomy" id="208336"/>
    <lineage>
        <taxon>Eukaryota</taxon>
        <taxon>Metazoa</taxon>
        <taxon>Chordata</taxon>
        <taxon>Craniata</taxon>
        <taxon>Vertebrata</taxon>
        <taxon>Euteleostomi</taxon>
        <taxon>Actinopterygii</taxon>
        <taxon>Neopterygii</taxon>
        <taxon>Teleostei</taxon>
        <taxon>Neoteleostei</taxon>
        <taxon>Acanthomorphata</taxon>
        <taxon>Ovalentaria</taxon>
        <taxon>Atherinomorphae</taxon>
        <taxon>Cyprinodontiformes</taxon>
        <taxon>Goodeidae</taxon>
        <taxon>Goodea</taxon>
    </lineage>
</organism>
<evidence type="ECO:0000313" key="2">
    <source>
        <dbReference type="Proteomes" id="UP001476798"/>
    </source>
</evidence>
<keyword evidence="2" id="KW-1185">Reference proteome</keyword>
<dbReference type="EMBL" id="JAHRIO010053078">
    <property type="protein sequence ID" value="MEQ2176223.1"/>
    <property type="molecule type" value="Genomic_DNA"/>
</dbReference>
<evidence type="ECO:0000313" key="1">
    <source>
        <dbReference type="EMBL" id="MEQ2176223.1"/>
    </source>
</evidence>
<protein>
    <submittedName>
        <fullName evidence="1">Uncharacterized protein</fullName>
    </submittedName>
</protein>
<accession>A0ABV0NXS2</accession>
<name>A0ABV0NXS2_9TELE</name>
<dbReference type="Proteomes" id="UP001476798">
    <property type="component" value="Unassembled WGS sequence"/>
</dbReference>
<sequence>MMDAFSSFKSSYILPLHVRANIRCVCSCFCCVHQFPSHRSSHVTRVSTQRPDAERCTWKHKQQQNLDMHEARVGHRRSPEQHLTRQCWLKRETDHYLYLSLETVPSNQMCPLPLTRPLGSSGQMCRTWGVFWA</sequence>
<proteinExistence type="predicted"/>
<reference evidence="1 2" key="1">
    <citation type="submission" date="2021-06" db="EMBL/GenBank/DDBJ databases">
        <authorList>
            <person name="Palmer J.M."/>
        </authorList>
    </citation>
    <scope>NUCLEOTIDE SEQUENCE [LARGE SCALE GENOMIC DNA]</scope>
    <source>
        <strain evidence="1 2">GA_2019</strain>
        <tissue evidence="1">Muscle</tissue>
    </source>
</reference>
<comment type="caution">
    <text evidence="1">The sequence shown here is derived from an EMBL/GenBank/DDBJ whole genome shotgun (WGS) entry which is preliminary data.</text>
</comment>